<evidence type="ECO:0000256" key="3">
    <source>
        <dbReference type="ARBA" id="ARBA00022516"/>
    </source>
</evidence>
<evidence type="ECO:0000256" key="6">
    <source>
        <dbReference type="ARBA" id="ARBA00022989"/>
    </source>
</evidence>
<keyword evidence="11" id="KW-0753">Steroid metabolism</keyword>
<evidence type="ECO:0000256" key="12">
    <source>
        <dbReference type="ARBA" id="ARBA00023235"/>
    </source>
</evidence>
<dbReference type="GO" id="GO:0016126">
    <property type="term" value="P:sterol biosynthetic process"/>
    <property type="evidence" value="ECO:0007669"/>
    <property type="project" value="UniProtKB-KW"/>
</dbReference>
<evidence type="ECO:0000256" key="5">
    <source>
        <dbReference type="ARBA" id="ARBA00022955"/>
    </source>
</evidence>
<evidence type="ECO:0000256" key="4">
    <source>
        <dbReference type="ARBA" id="ARBA00022692"/>
    </source>
</evidence>
<dbReference type="GO" id="GO:0000247">
    <property type="term" value="F:C-8 sterol isomerase activity"/>
    <property type="evidence" value="ECO:0007669"/>
    <property type="project" value="TreeGrafter"/>
</dbReference>
<keyword evidence="6 13" id="KW-1133">Transmembrane helix</keyword>
<evidence type="ECO:0000256" key="8">
    <source>
        <dbReference type="ARBA" id="ARBA00023098"/>
    </source>
</evidence>
<feature type="domain" description="EXPERA" evidence="15">
    <location>
        <begin position="77"/>
        <end position="238"/>
    </location>
</feature>
<dbReference type="InterPro" id="IPR033118">
    <property type="entry name" value="EXPERA"/>
</dbReference>
<dbReference type="OrthoDB" id="58557at2759"/>
<evidence type="ECO:0000313" key="17">
    <source>
        <dbReference type="Proteomes" id="UP000673691"/>
    </source>
</evidence>
<dbReference type="PANTHER" id="PTHR14207:SF0">
    <property type="entry name" value="3-BETA-HYDROXYSTEROID-DELTA(8),DELTA(7)-ISOMERASE"/>
    <property type="match status" value="1"/>
</dbReference>
<dbReference type="PANTHER" id="PTHR14207">
    <property type="entry name" value="STEROL ISOMERASE"/>
    <property type="match status" value="1"/>
</dbReference>
<keyword evidence="10" id="KW-1207">Sterol metabolism</keyword>
<evidence type="ECO:0000256" key="7">
    <source>
        <dbReference type="ARBA" id="ARBA00023011"/>
    </source>
</evidence>
<name>A0A8H8DFB4_9FUNG</name>
<evidence type="ECO:0000256" key="10">
    <source>
        <dbReference type="ARBA" id="ARBA00023166"/>
    </source>
</evidence>
<dbReference type="GO" id="GO:0016020">
    <property type="term" value="C:membrane"/>
    <property type="evidence" value="ECO:0007669"/>
    <property type="project" value="UniProtKB-SubCell"/>
</dbReference>
<dbReference type="InterPro" id="IPR007905">
    <property type="entry name" value="EBP"/>
</dbReference>
<comment type="caution">
    <text evidence="16">The sequence shown here is derived from an EMBL/GenBank/DDBJ whole genome shotgun (WGS) entry which is preliminary data.</text>
</comment>
<reference evidence="16 17" key="1">
    <citation type="journal article" name="Sci. Rep.">
        <title>Genome-scale phylogenetic analyses confirm Olpidium as the closest living zoosporic fungus to the non-flagellated, terrestrial fungi.</title>
        <authorList>
            <person name="Chang Y."/>
            <person name="Rochon D."/>
            <person name="Sekimoto S."/>
            <person name="Wang Y."/>
            <person name="Chovatia M."/>
            <person name="Sandor L."/>
            <person name="Salamov A."/>
            <person name="Grigoriev I.V."/>
            <person name="Stajich J.E."/>
            <person name="Spatafora J.W."/>
        </authorList>
    </citation>
    <scope>NUCLEOTIDE SEQUENCE [LARGE SCALE GENOMIC DNA]</scope>
    <source>
        <strain evidence="16">S191</strain>
    </source>
</reference>
<dbReference type="GO" id="GO:0004769">
    <property type="term" value="F:steroid Delta-isomerase activity"/>
    <property type="evidence" value="ECO:0007669"/>
    <property type="project" value="TreeGrafter"/>
</dbReference>
<evidence type="ECO:0000256" key="9">
    <source>
        <dbReference type="ARBA" id="ARBA00023136"/>
    </source>
</evidence>
<evidence type="ECO:0000256" key="13">
    <source>
        <dbReference type="PROSITE-ProRule" id="PRU01087"/>
    </source>
</evidence>
<protein>
    <submittedName>
        <fullName evidence="16">Emopamil binding protein-domain-containing protein</fullName>
    </submittedName>
</protein>
<dbReference type="AlphaFoldDB" id="A0A8H8DFB4"/>
<evidence type="ECO:0000256" key="2">
    <source>
        <dbReference type="ARBA" id="ARBA00008337"/>
    </source>
</evidence>
<feature type="transmembrane region" description="Helical" evidence="14">
    <location>
        <begin position="211"/>
        <end position="239"/>
    </location>
</feature>
<evidence type="ECO:0000256" key="14">
    <source>
        <dbReference type="SAM" id="Phobius"/>
    </source>
</evidence>
<dbReference type="EMBL" id="JAEFCI010012778">
    <property type="protein sequence ID" value="KAG5455797.1"/>
    <property type="molecule type" value="Genomic_DNA"/>
</dbReference>
<evidence type="ECO:0000256" key="1">
    <source>
        <dbReference type="ARBA" id="ARBA00004141"/>
    </source>
</evidence>
<evidence type="ECO:0000313" key="16">
    <source>
        <dbReference type="EMBL" id="KAG5455797.1"/>
    </source>
</evidence>
<proteinExistence type="inferred from homology"/>
<comment type="similarity">
    <text evidence="2">Belongs to the EBP family.</text>
</comment>
<keyword evidence="4 13" id="KW-0812">Transmembrane</keyword>
<keyword evidence="9 13" id="KW-0472">Membrane</keyword>
<keyword evidence="12" id="KW-0413">Isomerase</keyword>
<evidence type="ECO:0000256" key="11">
    <source>
        <dbReference type="ARBA" id="ARBA00023221"/>
    </source>
</evidence>
<dbReference type="GO" id="GO:0005783">
    <property type="term" value="C:endoplasmic reticulum"/>
    <property type="evidence" value="ECO:0007669"/>
    <property type="project" value="TreeGrafter"/>
</dbReference>
<organism evidence="16 17">
    <name type="scientific">Olpidium bornovanus</name>
    <dbReference type="NCBI Taxonomy" id="278681"/>
    <lineage>
        <taxon>Eukaryota</taxon>
        <taxon>Fungi</taxon>
        <taxon>Fungi incertae sedis</taxon>
        <taxon>Olpidiomycota</taxon>
        <taxon>Olpidiomycotina</taxon>
        <taxon>Olpidiomycetes</taxon>
        <taxon>Olpidiales</taxon>
        <taxon>Olpidiaceae</taxon>
        <taxon>Olpidium</taxon>
    </lineage>
</organism>
<comment type="subcellular location">
    <subcellularLocation>
        <location evidence="1">Membrane</location>
        <topology evidence="1">Multi-pass membrane protein</topology>
    </subcellularLocation>
</comment>
<dbReference type="GO" id="GO:0047750">
    <property type="term" value="F:cholestenol delta-isomerase activity"/>
    <property type="evidence" value="ECO:0007669"/>
    <property type="project" value="InterPro"/>
</dbReference>
<keyword evidence="3" id="KW-0444">Lipid biosynthesis</keyword>
<dbReference type="Proteomes" id="UP000673691">
    <property type="component" value="Unassembled WGS sequence"/>
</dbReference>
<dbReference type="Pfam" id="PF05241">
    <property type="entry name" value="EBP"/>
    <property type="match status" value="1"/>
</dbReference>
<gene>
    <name evidence="16" type="ORF">BJ554DRAFT_4664</name>
</gene>
<keyword evidence="17" id="KW-1185">Reference proteome</keyword>
<keyword evidence="7" id="KW-0756">Sterol biosynthesis</keyword>
<dbReference type="PROSITE" id="PS51751">
    <property type="entry name" value="EXPERA"/>
    <property type="match status" value="1"/>
</dbReference>
<sequence length="275" mass="29445">MASAASHPYYPRDAVISGYVPNATPTVSLLAAFAVATAAVAAAAVAAAASARPALPAREKLAFVWLVLCGQARAAADDTSGGLVVLSFLGSCHTIFEGYFGAFPNAIAGGTSVVAQLWKEYARADSRYLTGDPTILYIERITAVREDVLVVMPACFVEGPLCFLCARAILRDLPYRHPLQMAISLGQLYGVVLYFATSIHEGNPHCAPGAVYLWFYFGFVRVKTTMNALWIAVPGLLIYQSFTAMTRAATVAGKYAKVKYAGKSFRSTVPELKEQ</sequence>
<accession>A0A8H8DFB4</accession>
<evidence type="ECO:0000259" key="15">
    <source>
        <dbReference type="PROSITE" id="PS51751"/>
    </source>
</evidence>
<feature type="transmembrane region" description="Helical" evidence="14">
    <location>
        <begin position="29"/>
        <end position="51"/>
    </location>
</feature>
<keyword evidence="8" id="KW-0443">Lipid metabolism</keyword>
<keyword evidence="5" id="KW-0752">Steroid biosynthesis</keyword>